<dbReference type="CDD" id="cd07043">
    <property type="entry name" value="STAS_anti-anti-sigma_factors"/>
    <property type="match status" value="1"/>
</dbReference>
<protein>
    <recommendedName>
        <fullName evidence="2">Anti-sigma factor antagonist</fullName>
    </recommendedName>
</protein>
<gene>
    <name evidence="4" type="ORF">GA0074696_3081</name>
</gene>
<accession>A0A1C4Y667</accession>
<dbReference type="PANTHER" id="PTHR33495">
    <property type="entry name" value="ANTI-SIGMA FACTOR ANTAGONIST TM_1081-RELATED-RELATED"/>
    <property type="match status" value="1"/>
</dbReference>
<organism evidence="4 5">
    <name type="scientific">Micromonospora purpureochromogenes</name>
    <dbReference type="NCBI Taxonomy" id="47872"/>
    <lineage>
        <taxon>Bacteria</taxon>
        <taxon>Bacillati</taxon>
        <taxon>Actinomycetota</taxon>
        <taxon>Actinomycetes</taxon>
        <taxon>Micromonosporales</taxon>
        <taxon>Micromonosporaceae</taxon>
        <taxon>Micromonospora</taxon>
    </lineage>
</organism>
<dbReference type="EMBL" id="LT607410">
    <property type="protein sequence ID" value="SCF16202.1"/>
    <property type="molecule type" value="Genomic_DNA"/>
</dbReference>
<proteinExistence type="inferred from homology"/>
<evidence type="ECO:0000313" key="5">
    <source>
        <dbReference type="Proteomes" id="UP000198228"/>
    </source>
</evidence>
<dbReference type="Gene3D" id="3.30.750.24">
    <property type="entry name" value="STAS domain"/>
    <property type="match status" value="1"/>
</dbReference>
<dbReference type="InterPro" id="IPR036513">
    <property type="entry name" value="STAS_dom_sf"/>
</dbReference>
<dbReference type="Proteomes" id="UP000198228">
    <property type="component" value="Chromosome I"/>
</dbReference>
<evidence type="ECO:0000256" key="1">
    <source>
        <dbReference type="ARBA" id="ARBA00009013"/>
    </source>
</evidence>
<dbReference type="InterPro" id="IPR003658">
    <property type="entry name" value="Anti-sigma_ant"/>
</dbReference>
<name>A0A1C4Y667_9ACTN</name>
<dbReference type="PANTHER" id="PTHR33495:SF2">
    <property type="entry name" value="ANTI-SIGMA FACTOR ANTAGONIST TM_1081-RELATED"/>
    <property type="match status" value="1"/>
</dbReference>
<dbReference type="Pfam" id="PF01740">
    <property type="entry name" value="STAS"/>
    <property type="match status" value="1"/>
</dbReference>
<dbReference type="PROSITE" id="PS50801">
    <property type="entry name" value="STAS"/>
    <property type="match status" value="1"/>
</dbReference>
<evidence type="ECO:0000313" key="4">
    <source>
        <dbReference type="EMBL" id="SCF16202.1"/>
    </source>
</evidence>
<sequence>MSVAGARFVRMGQRGDRLHVQLSVGDDVVGVRVVGEVDVASVGVLRAALWAAPARPVLRVDLSGVRLLSAAGVRALVAAHLRVRARGGELVLADPDPVVARVLRATGLHRVVSVVQSHPTPPRPRGELVACA</sequence>
<dbReference type="InterPro" id="IPR002645">
    <property type="entry name" value="STAS_dom"/>
</dbReference>
<reference evidence="4 5" key="1">
    <citation type="submission" date="2016-06" db="EMBL/GenBank/DDBJ databases">
        <authorList>
            <person name="Kjaerup R.B."/>
            <person name="Dalgaard T.S."/>
            <person name="Juul-Madsen H.R."/>
        </authorList>
    </citation>
    <scope>NUCLEOTIDE SEQUENCE [LARGE SCALE GENOMIC DNA]</scope>
    <source>
        <strain evidence="4 5">DSM 43821</strain>
    </source>
</reference>
<dbReference type="AlphaFoldDB" id="A0A1C4Y667"/>
<feature type="domain" description="STAS" evidence="3">
    <location>
        <begin position="18"/>
        <end position="120"/>
    </location>
</feature>
<evidence type="ECO:0000259" key="3">
    <source>
        <dbReference type="PROSITE" id="PS50801"/>
    </source>
</evidence>
<evidence type="ECO:0000256" key="2">
    <source>
        <dbReference type="RuleBase" id="RU003749"/>
    </source>
</evidence>
<dbReference type="GO" id="GO:0043856">
    <property type="term" value="F:anti-sigma factor antagonist activity"/>
    <property type="evidence" value="ECO:0007669"/>
    <property type="project" value="InterPro"/>
</dbReference>
<dbReference type="NCBIfam" id="TIGR00377">
    <property type="entry name" value="ant_ant_sig"/>
    <property type="match status" value="1"/>
</dbReference>
<dbReference type="SUPFAM" id="SSF52091">
    <property type="entry name" value="SpoIIaa-like"/>
    <property type="match status" value="1"/>
</dbReference>
<comment type="similarity">
    <text evidence="1 2">Belongs to the anti-sigma-factor antagonist family.</text>
</comment>